<organism evidence="2 3">
    <name type="scientific">Occallatibacter riparius</name>
    <dbReference type="NCBI Taxonomy" id="1002689"/>
    <lineage>
        <taxon>Bacteria</taxon>
        <taxon>Pseudomonadati</taxon>
        <taxon>Acidobacteriota</taxon>
        <taxon>Terriglobia</taxon>
        <taxon>Terriglobales</taxon>
        <taxon>Acidobacteriaceae</taxon>
        <taxon>Occallatibacter</taxon>
    </lineage>
</organism>
<accession>A0A9J7BLA8</accession>
<evidence type="ECO:0000256" key="1">
    <source>
        <dbReference type="SAM" id="MobiDB-lite"/>
    </source>
</evidence>
<evidence type="ECO:0000313" key="2">
    <source>
        <dbReference type="EMBL" id="UWZ83431.1"/>
    </source>
</evidence>
<dbReference type="AlphaFoldDB" id="A0A9J7BLA8"/>
<dbReference type="Proteomes" id="UP001059380">
    <property type="component" value="Chromosome"/>
</dbReference>
<dbReference type="RefSeq" id="WP_260792766.1">
    <property type="nucleotide sequence ID" value="NZ_CP093313.1"/>
</dbReference>
<dbReference type="EMBL" id="CP093313">
    <property type="protein sequence ID" value="UWZ83431.1"/>
    <property type="molecule type" value="Genomic_DNA"/>
</dbReference>
<feature type="region of interest" description="Disordered" evidence="1">
    <location>
        <begin position="196"/>
        <end position="215"/>
    </location>
</feature>
<reference evidence="2" key="1">
    <citation type="submission" date="2021-04" db="EMBL/GenBank/DDBJ databases">
        <title>Phylogenetic analysis of Acidobacteriaceae.</title>
        <authorList>
            <person name="Qiu L."/>
            <person name="Zhang Q."/>
        </authorList>
    </citation>
    <scope>NUCLEOTIDE SEQUENCE</scope>
    <source>
        <strain evidence="2">DSM 25168</strain>
    </source>
</reference>
<gene>
    <name evidence="2" type="ORF">MOP44_23045</name>
</gene>
<sequence length="385" mass="42172">MSLSGLLMRACILGFLLFIPALDASAQTRMTVAEAEALFGNLHGDALAARLRTADFSERVSNARLTQWQSSIADQKTRELLRATADLSAFLPPPASDIPDAAPPDAAAQQAILARARAYTAELRPRLPNFTAQRTTTHYELASRDQLEQEERSMQLAHMTRARIGYTSLGAWSHDQHWFKLGISWSTVTYTGGQETRSAESSSSRQLPLSEHGLSSSGEFGSILSLLDRDAAHGSIAWHHWENGPRGLLAVFRCSVPKDQSHFEVEIPGTLLGMSPSGRTPPYQCEIAVDPTDGSIFRIAMRVDEDPDQAVITGVVVEYAPVTIGGRVFVCPVHSVGVYSTREATGKHSSPSQYHRFINDVTFTQYHLFGSESRIIPDTPTKAQP</sequence>
<keyword evidence="3" id="KW-1185">Reference proteome</keyword>
<name>A0A9J7BLA8_9BACT</name>
<protein>
    <submittedName>
        <fullName evidence="2">Uncharacterized protein</fullName>
    </submittedName>
</protein>
<dbReference type="KEGG" id="orp:MOP44_23045"/>
<evidence type="ECO:0000313" key="3">
    <source>
        <dbReference type="Proteomes" id="UP001059380"/>
    </source>
</evidence>
<proteinExistence type="predicted"/>